<feature type="domain" description="Nitroreductase" evidence="3">
    <location>
        <begin position="6"/>
        <end position="58"/>
    </location>
</feature>
<dbReference type="PANTHER" id="PTHR43673">
    <property type="entry name" value="NAD(P)H NITROREDUCTASE YDGI-RELATED"/>
    <property type="match status" value="1"/>
</dbReference>
<dbReference type="SUPFAM" id="SSF55469">
    <property type="entry name" value="FMN-dependent nitroreductase-like"/>
    <property type="match status" value="1"/>
</dbReference>
<evidence type="ECO:0000256" key="2">
    <source>
        <dbReference type="ARBA" id="ARBA00023002"/>
    </source>
</evidence>
<evidence type="ECO:0000256" key="1">
    <source>
        <dbReference type="ARBA" id="ARBA00007118"/>
    </source>
</evidence>
<comment type="similarity">
    <text evidence="1">Belongs to the nitroreductase family.</text>
</comment>
<dbReference type="EMBL" id="SLUO01000005">
    <property type="protein sequence ID" value="TCL58836.1"/>
    <property type="molecule type" value="Genomic_DNA"/>
</dbReference>
<evidence type="ECO:0000313" key="5">
    <source>
        <dbReference type="Proteomes" id="UP000295718"/>
    </source>
</evidence>
<dbReference type="InterPro" id="IPR029479">
    <property type="entry name" value="Nitroreductase"/>
</dbReference>
<reference evidence="4 5" key="1">
    <citation type="submission" date="2019-03" db="EMBL/GenBank/DDBJ databases">
        <title>Genomic Encyclopedia of Type Strains, Phase IV (KMG-IV): sequencing the most valuable type-strain genomes for metagenomic binning, comparative biology and taxonomic classification.</title>
        <authorList>
            <person name="Goeker M."/>
        </authorList>
    </citation>
    <scope>NUCLEOTIDE SEQUENCE [LARGE SCALE GENOMIC DNA]</scope>
    <source>
        <strain evidence="4 5">DSM 100556</strain>
    </source>
</reference>
<dbReference type="Pfam" id="PF00881">
    <property type="entry name" value="Nitroreductase"/>
    <property type="match status" value="2"/>
</dbReference>
<feature type="domain" description="Nitroreductase" evidence="3">
    <location>
        <begin position="62"/>
        <end position="149"/>
    </location>
</feature>
<gene>
    <name evidence="4" type="ORF">EDD76_1056</name>
</gene>
<dbReference type="CDD" id="cd02151">
    <property type="entry name" value="nitroreductase"/>
    <property type="match status" value="1"/>
</dbReference>
<protein>
    <submittedName>
        <fullName evidence="4">Nitroreductase</fullName>
    </submittedName>
</protein>
<dbReference type="GO" id="GO:0016491">
    <property type="term" value="F:oxidoreductase activity"/>
    <property type="evidence" value="ECO:0007669"/>
    <property type="project" value="UniProtKB-KW"/>
</dbReference>
<dbReference type="RefSeq" id="WP_031390419.1">
    <property type="nucleotide sequence ID" value="NZ_JPNB01000001.1"/>
</dbReference>
<organism evidence="4 5">
    <name type="scientific">Kineothrix alysoides</name>
    <dbReference type="NCBI Taxonomy" id="1469948"/>
    <lineage>
        <taxon>Bacteria</taxon>
        <taxon>Bacillati</taxon>
        <taxon>Bacillota</taxon>
        <taxon>Clostridia</taxon>
        <taxon>Lachnospirales</taxon>
        <taxon>Lachnospiraceae</taxon>
        <taxon>Kineothrix</taxon>
    </lineage>
</organism>
<accession>A0A4R1R0N0</accession>
<dbReference type="STRING" id="1469948.GCA_000732725_01712"/>
<dbReference type="PANTHER" id="PTHR43673:SF10">
    <property type="entry name" value="NADH DEHYDROGENASE_NAD(P)H NITROREDUCTASE XCC3605-RELATED"/>
    <property type="match status" value="1"/>
</dbReference>
<sequence>MLEMLLARRSCRKFEDKAVEEEKKEKLLQAAQLAPTGKSTRPWEFIVIENKETLQKLGNCRNPNQPFLPETPLAIVILGNTQKTDTWIEDASIASIVMQLEAESLGLGSCWVQIRLRESNQGMSSEEYVRKLLGIPEHMAVLSIIAVGYPSGIRPVHKLDEVDLTKIHTETY</sequence>
<evidence type="ECO:0000259" key="3">
    <source>
        <dbReference type="Pfam" id="PF00881"/>
    </source>
</evidence>
<dbReference type="Gene3D" id="3.40.109.10">
    <property type="entry name" value="NADH Oxidase"/>
    <property type="match status" value="1"/>
</dbReference>
<keyword evidence="2" id="KW-0560">Oxidoreductase</keyword>
<name>A0A4R1R0N0_9FIRM</name>
<dbReference type="InterPro" id="IPR000415">
    <property type="entry name" value="Nitroreductase-like"/>
</dbReference>
<evidence type="ECO:0000313" key="4">
    <source>
        <dbReference type="EMBL" id="TCL58836.1"/>
    </source>
</evidence>
<proteinExistence type="inferred from homology"/>
<dbReference type="Proteomes" id="UP000295718">
    <property type="component" value="Unassembled WGS sequence"/>
</dbReference>
<comment type="caution">
    <text evidence="4">The sequence shown here is derived from an EMBL/GenBank/DDBJ whole genome shotgun (WGS) entry which is preliminary data.</text>
</comment>
<dbReference type="OrthoDB" id="9783470at2"/>
<dbReference type="AlphaFoldDB" id="A0A4R1R0N0"/>
<keyword evidence="5" id="KW-1185">Reference proteome</keyword>